<protein>
    <recommendedName>
        <fullName evidence="3">Restriction endonuclease</fullName>
    </recommendedName>
</protein>
<keyword evidence="2" id="KW-1185">Reference proteome</keyword>
<proteinExistence type="predicted"/>
<evidence type="ECO:0000313" key="2">
    <source>
        <dbReference type="Proteomes" id="UP001500618"/>
    </source>
</evidence>
<sequence length="295" mass="33394">MASKEDVFDSFEKEIRVRPPLDPWAPDADPPRYVADYDLLATLLAIPVRDGSGSESGRLAKAIDAWTAYELRRAGFPPDEVWPRLTKPRVLPREVGIFIDRLPRSLQPAARDHLLRNKTVAPSDARVLGRAYVKQVDVLISQWARGPELLVSTKSMVSSFRNNLPNRFEESYGDAKNLRGRYPMAAMGFLFVLRSTVLDEPGTFEKALDMLRKLRVESDVYDATSIVLAEWDDADFDGVTIRTDAVPADLSADRFIATLIEAVLDRTPIEMHVEVRGRREHRQLPVEESDFFLLD</sequence>
<organism evidence="1 2">
    <name type="scientific">Fodinicola feengrottensis</name>
    <dbReference type="NCBI Taxonomy" id="435914"/>
    <lineage>
        <taxon>Bacteria</taxon>
        <taxon>Bacillati</taxon>
        <taxon>Actinomycetota</taxon>
        <taxon>Actinomycetes</taxon>
        <taxon>Mycobacteriales</taxon>
        <taxon>Fodinicola</taxon>
    </lineage>
</organism>
<gene>
    <name evidence="1" type="ORF">GCM10009765_67350</name>
</gene>
<comment type="caution">
    <text evidence="1">The sequence shown here is derived from an EMBL/GenBank/DDBJ whole genome shotgun (WGS) entry which is preliminary data.</text>
</comment>
<evidence type="ECO:0000313" key="1">
    <source>
        <dbReference type="EMBL" id="GAA1708330.1"/>
    </source>
</evidence>
<accession>A0ABP4UMV2</accession>
<reference evidence="2" key="1">
    <citation type="journal article" date="2019" name="Int. J. Syst. Evol. Microbiol.">
        <title>The Global Catalogue of Microorganisms (GCM) 10K type strain sequencing project: providing services to taxonomists for standard genome sequencing and annotation.</title>
        <authorList>
            <consortium name="The Broad Institute Genomics Platform"/>
            <consortium name="The Broad Institute Genome Sequencing Center for Infectious Disease"/>
            <person name="Wu L."/>
            <person name="Ma J."/>
        </authorList>
    </citation>
    <scope>NUCLEOTIDE SEQUENCE [LARGE SCALE GENOMIC DNA]</scope>
    <source>
        <strain evidence="2">JCM 14718</strain>
    </source>
</reference>
<dbReference type="Proteomes" id="UP001500618">
    <property type="component" value="Unassembled WGS sequence"/>
</dbReference>
<name>A0ABP4UMV2_9ACTN</name>
<dbReference type="RefSeq" id="WP_344314221.1">
    <property type="nucleotide sequence ID" value="NZ_BAAANY010000032.1"/>
</dbReference>
<dbReference type="EMBL" id="BAAANY010000032">
    <property type="protein sequence ID" value="GAA1708330.1"/>
    <property type="molecule type" value="Genomic_DNA"/>
</dbReference>
<evidence type="ECO:0008006" key="3">
    <source>
        <dbReference type="Google" id="ProtNLM"/>
    </source>
</evidence>